<dbReference type="EMBL" id="CP025738">
    <property type="protein sequence ID" value="AUO48812.1"/>
    <property type="molecule type" value="Genomic_DNA"/>
</dbReference>
<sequence length="70" mass="8210">MSAPMWLIHRYREQARSHTGSSADTKLICTPQNLWEQSLLAMAVDQLHQPWMCRRLREQALLPQVLPKQI</sequence>
<organism evidence="1 2">
    <name type="scientific">Pseudomonas ogarae (strain DSM 112162 / CECT 30235 / F113)</name>
    <dbReference type="NCBI Taxonomy" id="1114970"/>
    <lineage>
        <taxon>Bacteria</taxon>
        <taxon>Pseudomonadati</taxon>
        <taxon>Pseudomonadota</taxon>
        <taxon>Gammaproteobacteria</taxon>
        <taxon>Pseudomonadales</taxon>
        <taxon>Pseudomonadaceae</taxon>
        <taxon>Pseudomonas</taxon>
    </lineage>
</organism>
<keyword evidence="2" id="KW-1185">Reference proteome</keyword>
<reference evidence="1 2" key="1">
    <citation type="submission" date="2018-01" db="EMBL/GenBank/DDBJ databases">
        <title>Tropical forage species Digitaria eriantha prevents oxidative stress under low temperature conditions by the incorporation of polyhydroxybutyrate-producing endophytic bacteria.</title>
        <authorList>
            <person name="Stritzler M."/>
            <person name="Ayub N."/>
        </authorList>
    </citation>
    <scope>NUCLEOTIDE SEQUENCE [LARGE SCALE GENOMIC DNA]</scope>
    <source>
        <strain evidence="1 2">FR1</strain>
    </source>
</reference>
<proteinExistence type="predicted"/>
<accession>A0ABM6R5T4</accession>
<evidence type="ECO:0008006" key="3">
    <source>
        <dbReference type="Google" id="ProtNLM"/>
    </source>
</evidence>
<dbReference type="Proteomes" id="UP000235315">
    <property type="component" value="Chromosome"/>
</dbReference>
<gene>
    <name evidence="1" type="ORF">C1C98_26865</name>
</gene>
<evidence type="ECO:0000313" key="1">
    <source>
        <dbReference type="EMBL" id="AUO48812.1"/>
    </source>
</evidence>
<evidence type="ECO:0000313" key="2">
    <source>
        <dbReference type="Proteomes" id="UP000235315"/>
    </source>
</evidence>
<name>A0ABM6R5T4_PSEO1</name>
<protein>
    <recommendedName>
        <fullName evidence="3">LasR-specific antiactivator QslA domain-containing protein</fullName>
    </recommendedName>
</protein>